<dbReference type="GO" id="GO:0006629">
    <property type="term" value="P:lipid metabolic process"/>
    <property type="evidence" value="ECO:0007669"/>
    <property type="project" value="UniProtKB-KW"/>
</dbReference>
<dbReference type="Gene3D" id="3.90.550.50">
    <property type="match status" value="1"/>
</dbReference>
<dbReference type="Pfam" id="PF01762">
    <property type="entry name" value="Galactosyl_T"/>
    <property type="match status" value="1"/>
</dbReference>
<keyword evidence="4 15" id="KW-0328">Glycosyltransferase</keyword>
<keyword evidence="10" id="KW-0443">Lipid metabolism</keyword>
<evidence type="ECO:0000256" key="8">
    <source>
        <dbReference type="ARBA" id="ARBA00022989"/>
    </source>
</evidence>
<accession>A0A4U5U988</accession>
<feature type="compositionally biased region" description="Polar residues" evidence="13">
    <location>
        <begin position="300"/>
        <end position="319"/>
    </location>
</feature>
<evidence type="ECO:0000256" key="5">
    <source>
        <dbReference type="ARBA" id="ARBA00022679"/>
    </source>
</evidence>
<organism evidence="15 16">
    <name type="scientific">Collichthys lucidus</name>
    <name type="common">Big head croaker</name>
    <name type="synonym">Sciaena lucida</name>
    <dbReference type="NCBI Taxonomy" id="240159"/>
    <lineage>
        <taxon>Eukaryota</taxon>
        <taxon>Metazoa</taxon>
        <taxon>Chordata</taxon>
        <taxon>Craniata</taxon>
        <taxon>Vertebrata</taxon>
        <taxon>Euteleostomi</taxon>
        <taxon>Actinopterygii</taxon>
        <taxon>Neopterygii</taxon>
        <taxon>Teleostei</taxon>
        <taxon>Neoteleostei</taxon>
        <taxon>Acanthomorphata</taxon>
        <taxon>Eupercaria</taxon>
        <taxon>Sciaenidae</taxon>
        <taxon>Collichthys</taxon>
    </lineage>
</organism>
<comment type="pathway">
    <text evidence="2">Protein modification; protein glycosylation.</text>
</comment>
<proteinExistence type="inferred from homology"/>
<dbReference type="PANTHER" id="PTHR11214:SF115">
    <property type="entry name" value="HEXOSYLTRANSFERASE"/>
    <property type="match status" value="1"/>
</dbReference>
<evidence type="ECO:0000256" key="10">
    <source>
        <dbReference type="ARBA" id="ARBA00023098"/>
    </source>
</evidence>
<evidence type="ECO:0000256" key="2">
    <source>
        <dbReference type="ARBA" id="ARBA00004922"/>
    </source>
</evidence>
<dbReference type="GO" id="GO:0000139">
    <property type="term" value="C:Golgi membrane"/>
    <property type="evidence" value="ECO:0007669"/>
    <property type="project" value="UniProtKB-SubCell"/>
</dbReference>
<evidence type="ECO:0000256" key="11">
    <source>
        <dbReference type="ARBA" id="ARBA00023136"/>
    </source>
</evidence>
<evidence type="ECO:0000313" key="16">
    <source>
        <dbReference type="Proteomes" id="UP000298787"/>
    </source>
</evidence>
<evidence type="ECO:0000256" key="3">
    <source>
        <dbReference type="ARBA" id="ARBA00008661"/>
    </source>
</evidence>
<keyword evidence="12" id="KW-0325">Glycoprotein</keyword>
<dbReference type="FunFam" id="3.90.550.50:FF:000001">
    <property type="entry name" value="Hexosyltransferase"/>
    <property type="match status" value="1"/>
</dbReference>
<evidence type="ECO:0000256" key="13">
    <source>
        <dbReference type="SAM" id="MobiDB-lite"/>
    </source>
</evidence>
<dbReference type="PANTHER" id="PTHR11214">
    <property type="entry name" value="BETA-1,3-N-ACETYLGLUCOSAMINYLTRANSFERASE"/>
    <property type="match status" value="1"/>
</dbReference>
<feature type="compositionally biased region" description="Polar residues" evidence="13">
    <location>
        <begin position="176"/>
        <end position="189"/>
    </location>
</feature>
<dbReference type="GO" id="GO:0008499">
    <property type="term" value="F:N-acetyl-beta-D-glucosaminide beta-(1,3)-galactosyltransferase activity"/>
    <property type="evidence" value="ECO:0007669"/>
    <property type="project" value="TreeGrafter"/>
</dbReference>
<feature type="region of interest" description="Disordered" evidence="13">
    <location>
        <begin position="69"/>
        <end position="99"/>
    </location>
</feature>
<keyword evidence="5 15" id="KW-0808">Transferase</keyword>
<comment type="similarity">
    <text evidence="3">Belongs to the glycosyltransferase 31 family.</text>
</comment>
<keyword evidence="14" id="KW-0732">Signal</keyword>
<dbReference type="EMBL" id="CM014081">
    <property type="protein sequence ID" value="TKS70438.1"/>
    <property type="molecule type" value="Genomic_DNA"/>
</dbReference>
<reference evidence="15 16" key="1">
    <citation type="submission" date="2019-01" db="EMBL/GenBank/DDBJ databases">
        <title>Genome Assembly of Collichthys lucidus.</title>
        <authorList>
            <person name="Cai M."/>
            <person name="Xiao S."/>
        </authorList>
    </citation>
    <scope>NUCLEOTIDE SEQUENCE [LARGE SCALE GENOMIC DNA]</scope>
    <source>
        <strain evidence="15">JT15FE1705JMU</strain>
        <tissue evidence="15">Muscle</tissue>
    </source>
</reference>
<evidence type="ECO:0000256" key="1">
    <source>
        <dbReference type="ARBA" id="ARBA00004323"/>
    </source>
</evidence>
<dbReference type="AlphaFoldDB" id="A0A4U5U988"/>
<keyword evidence="7" id="KW-0735">Signal-anchor</keyword>
<feature type="region of interest" description="Disordered" evidence="13">
    <location>
        <begin position="174"/>
        <end position="198"/>
    </location>
</feature>
<dbReference type="InterPro" id="IPR002659">
    <property type="entry name" value="Glyco_trans_31"/>
</dbReference>
<keyword evidence="16" id="KW-1185">Reference proteome</keyword>
<feature type="signal peptide" evidence="14">
    <location>
        <begin position="1"/>
        <end position="23"/>
    </location>
</feature>
<evidence type="ECO:0000313" key="15">
    <source>
        <dbReference type="EMBL" id="TKS70438.1"/>
    </source>
</evidence>
<evidence type="ECO:0000256" key="7">
    <source>
        <dbReference type="ARBA" id="ARBA00022968"/>
    </source>
</evidence>
<evidence type="ECO:0000256" key="4">
    <source>
        <dbReference type="ARBA" id="ARBA00022676"/>
    </source>
</evidence>
<name>A0A4U5U988_COLLU</name>
<feature type="region of interest" description="Disordered" evidence="13">
    <location>
        <begin position="282"/>
        <end position="378"/>
    </location>
</feature>
<dbReference type="STRING" id="240159.A0A4U5U988"/>
<evidence type="ECO:0000256" key="12">
    <source>
        <dbReference type="ARBA" id="ARBA00023180"/>
    </source>
</evidence>
<comment type="subcellular location">
    <subcellularLocation>
        <location evidence="1">Golgi apparatus membrane</location>
        <topology evidence="1">Single-pass type II membrane protein</topology>
    </subcellularLocation>
</comment>
<keyword evidence="8" id="KW-1133">Transmembrane helix</keyword>
<keyword evidence="11" id="KW-0472">Membrane</keyword>
<evidence type="ECO:0000256" key="9">
    <source>
        <dbReference type="ARBA" id="ARBA00023034"/>
    </source>
</evidence>
<dbReference type="GO" id="GO:0006493">
    <property type="term" value="P:protein O-linked glycosylation"/>
    <property type="evidence" value="ECO:0007669"/>
    <property type="project" value="TreeGrafter"/>
</dbReference>
<feature type="chain" id="PRO_5020270791" evidence="14">
    <location>
        <begin position="24"/>
        <end position="722"/>
    </location>
</feature>
<dbReference type="Proteomes" id="UP000298787">
    <property type="component" value="Chromosome 4"/>
</dbReference>
<protein>
    <submittedName>
        <fullName evidence="15">Beta-1,3-galactosyltransferase 2</fullName>
    </submittedName>
</protein>
<evidence type="ECO:0000256" key="14">
    <source>
        <dbReference type="SAM" id="SignalP"/>
    </source>
</evidence>
<evidence type="ECO:0000256" key="6">
    <source>
        <dbReference type="ARBA" id="ARBA00022692"/>
    </source>
</evidence>
<feature type="compositionally biased region" description="Polar residues" evidence="13">
    <location>
        <begin position="84"/>
        <end position="98"/>
    </location>
</feature>
<sequence>MSPTDRLRLLVLCLWLLHVVVNCENTQEGYVLRAQDGQVPSGVRNDEGNYKRWRELRIFRIRTAGYKKSNVNRGQSAREDHTTNSESSPVIPETQNFPKGQVNRMKSGFNSASLAQGRSTVVNNRSGNKKVHQANSYSSRVFQVPIYRTRTKMTGVFSPVQVDRATESLKIDINPSRANTYSSQPQESRPATRPEVSRYRPGYVFPRSFNHDRANTKLRNQKTDSVVRSPARNLDKLMLHPTWSPRVYSGDVTPGARGYAHVRHVKPGFDKTRPQLSSAASGKFLETGHGDPASSERQIHVNQNSRGSQTSSGHPSPNRAQIPIQGKFKPFQRLPTNGTYTHSSTAPSAGAKLPAGLNSSVVPSVSEESRNKPASLMQTEGQDAELVLQASNHEDHSEHSAEVGTSLEQNKRVTAAPPKLRLAENVGKGPYLVEYPYEYHFVINEPNRCEQEKPFLVLIVPVAPNNRADRDIIRNTWGGESPVLDKVVKVFFLLGLRTGDGVAELQEKLLQESKEHRDLIQSDFLDCYKNLTIKTMVMMEWLDKYCSQAAYAMKIDSDMFLNLPNLINMLSNTPETNYLTGLVAKGSRVSRDQGSKWYLPQEVYPNSRYPPYALGLGYVLSLDLPKKLVEASRHVKAVYIEDVYLGLCMQHLGISPTEPPEGGKFHVYPVTYSRCAYSRIIATTTHEHVDRMSVWTDFQRPGPYCRSLQMTPEQLDIFVPFL</sequence>
<keyword evidence="9" id="KW-0333">Golgi apparatus</keyword>
<keyword evidence="6" id="KW-0812">Transmembrane</keyword>
<gene>
    <name evidence="15" type="ORF">D9C73_004507</name>
</gene>
<feature type="compositionally biased region" description="Polar residues" evidence="13">
    <location>
        <begin position="334"/>
        <end position="347"/>
    </location>
</feature>